<organismHost>
    <name type="scientific">Pan troglodytes</name>
    <name type="common">Chimpanzee</name>
    <dbReference type="NCBI Taxonomy" id="9598"/>
</organismHost>
<feature type="non-terminal residue" evidence="1">
    <location>
        <position position="33"/>
    </location>
</feature>
<gene>
    <name evidence="1" type="primary">S</name>
</gene>
<organismHost>
    <name type="scientific">Homo sapiens</name>
    <name type="common">Human</name>
    <dbReference type="NCBI Taxonomy" id="9606"/>
</organismHost>
<reference evidence="1" key="1">
    <citation type="submission" date="2013-05" db="EMBL/GenBank/DDBJ databases">
        <title>A cohort of patients with chronic hepatitis B from Changzheng hospital, Shanghai, China.</title>
        <authorList>
            <person name="Pu R."/>
            <person name="Yin J."/>
            <person name="Cao G."/>
        </authorList>
    </citation>
    <scope>NUCLEOTIDE SEQUENCE</scope>
    <source>
        <strain evidence="1">888</strain>
    </source>
</reference>
<evidence type="ECO:0000313" key="1">
    <source>
        <dbReference type="EMBL" id="AGP11827.1"/>
    </source>
</evidence>
<organism evidence="1">
    <name type="scientific">Hepatitis B virus</name>
    <name type="common">HBV</name>
    <dbReference type="NCBI Taxonomy" id="10407"/>
    <lineage>
        <taxon>Viruses</taxon>
        <taxon>Riboviria</taxon>
        <taxon>Pararnavirae</taxon>
        <taxon>Artverviricota</taxon>
        <taxon>Revtraviricetes</taxon>
        <taxon>Blubervirales</taxon>
        <taxon>Hepadnaviridae</taxon>
        <taxon>Orthohepadnavirus</taxon>
        <taxon>Orthohepadnavirus hominoidei</taxon>
    </lineage>
</organism>
<protein>
    <submittedName>
        <fullName evidence="1">S protein</fullName>
    </submittedName>
</protein>
<dbReference type="EMBL" id="KF168308">
    <property type="protein sequence ID" value="AGP11827.1"/>
    <property type="molecule type" value="Genomic_DNA"/>
</dbReference>
<name>U5K0R5_HBV</name>
<accession>U5K0R5</accession>
<sequence length="33" mass="3890">MENMASRFLGFLLVLLVLLFLLILSSQSHRYYT</sequence>
<proteinExistence type="predicted"/>